<name>A0A4S4BKK0_9BACL</name>
<sequence length="148" mass="17504">MYAKNHIKRLNSPKSKATNVKNHIKSQKPADRGAYRTRGQRHRTREQRHRVRGQRHRARGQRHRVRRQRHRARGQRHRVRRQRHRTRERAHPGAGHRAVPPSYPVELSPPSYPTELSVRPIVSDTLPANRINAEKLPSGQLFPRAKFF</sequence>
<evidence type="ECO:0000256" key="1">
    <source>
        <dbReference type="SAM" id="MobiDB-lite"/>
    </source>
</evidence>
<gene>
    <name evidence="2" type="ORF">E6C55_32405</name>
</gene>
<keyword evidence="3" id="KW-1185">Reference proteome</keyword>
<feature type="region of interest" description="Disordered" evidence="1">
    <location>
        <begin position="1"/>
        <end position="111"/>
    </location>
</feature>
<feature type="compositionally biased region" description="Basic residues" evidence="1">
    <location>
        <begin position="1"/>
        <end position="11"/>
    </location>
</feature>
<protein>
    <submittedName>
        <fullName evidence="2">Uncharacterized protein</fullName>
    </submittedName>
</protein>
<dbReference type="Proteomes" id="UP000310636">
    <property type="component" value="Unassembled WGS sequence"/>
</dbReference>
<accession>A0A4S4BKK0</accession>
<organism evidence="2 3">
    <name type="scientific">Cohnella fermenti</name>
    <dbReference type="NCBI Taxonomy" id="2565925"/>
    <lineage>
        <taxon>Bacteria</taxon>
        <taxon>Bacillati</taxon>
        <taxon>Bacillota</taxon>
        <taxon>Bacilli</taxon>
        <taxon>Bacillales</taxon>
        <taxon>Paenibacillaceae</taxon>
        <taxon>Cohnella</taxon>
    </lineage>
</organism>
<comment type="caution">
    <text evidence="2">The sequence shown here is derived from an EMBL/GenBank/DDBJ whole genome shotgun (WGS) entry which is preliminary data.</text>
</comment>
<feature type="compositionally biased region" description="Polar residues" evidence="1">
    <location>
        <begin position="12"/>
        <end position="21"/>
    </location>
</feature>
<dbReference type="EMBL" id="SSOB01000075">
    <property type="protein sequence ID" value="THF72655.1"/>
    <property type="molecule type" value="Genomic_DNA"/>
</dbReference>
<reference evidence="2 3" key="1">
    <citation type="submission" date="2019-04" db="EMBL/GenBank/DDBJ databases">
        <title>Cohnella sp. nov. isolated from preserved vegetables.</title>
        <authorList>
            <person name="Lin S.-Y."/>
            <person name="Hung M.-H."/>
            <person name="Young C.-C."/>
        </authorList>
    </citation>
    <scope>NUCLEOTIDE SEQUENCE [LARGE SCALE GENOMIC DNA]</scope>
    <source>
        <strain evidence="2 3">CC-MHH1044</strain>
    </source>
</reference>
<dbReference type="AlphaFoldDB" id="A0A4S4BKK0"/>
<evidence type="ECO:0000313" key="2">
    <source>
        <dbReference type="EMBL" id="THF72655.1"/>
    </source>
</evidence>
<feature type="compositionally biased region" description="Basic residues" evidence="1">
    <location>
        <begin position="38"/>
        <end position="88"/>
    </location>
</feature>
<evidence type="ECO:0000313" key="3">
    <source>
        <dbReference type="Proteomes" id="UP000310636"/>
    </source>
</evidence>
<proteinExistence type="predicted"/>